<keyword evidence="3" id="KW-1185">Reference proteome</keyword>
<proteinExistence type="predicted"/>
<name>A0A9W9LEL1_9EURO</name>
<gene>
    <name evidence="2" type="ORF">N7482_010775</name>
</gene>
<feature type="transmembrane region" description="Helical" evidence="1">
    <location>
        <begin position="62"/>
        <end position="84"/>
    </location>
</feature>
<dbReference type="RefSeq" id="XP_056538856.1">
    <property type="nucleotide sequence ID" value="XM_056692899.1"/>
</dbReference>
<feature type="transmembrane region" description="Helical" evidence="1">
    <location>
        <begin position="33"/>
        <end position="55"/>
    </location>
</feature>
<dbReference type="EMBL" id="JAPQKN010000008">
    <property type="protein sequence ID" value="KAJ5151523.1"/>
    <property type="molecule type" value="Genomic_DNA"/>
</dbReference>
<reference evidence="2" key="1">
    <citation type="submission" date="2022-11" db="EMBL/GenBank/DDBJ databases">
        <authorList>
            <person name="Petersen C."/>
        </authorList>
    </citation>
    <scope>NUCLEOTIDE SEQUENCE</scope>
    <source>
        <strain evidence="2">IBT 26290</strain>
    </source>
</reference>
<organism evidence="2 3">
    <name type="scientific">Penicillium canariense</name>
    <dbReference type="NCBI Taxonomy" id="189055"/>
    <lineage>
        <taxon>Eukaryota</taxon>
        <taxon>Fungi</taxon>
        <taxon>Dikarya</taxon>
        <taxon>Ascomycota</taxon>
        <taxon>Pezizomycotina</taxon>
        <taxon>Eurotiomycetes</taxon>
        <taxon>Eurotiomycetidae</taxon>
        <taxon>Eurotiales</taxon>
        <taxon>Aspergillaceae</taxon>
        <taxon>Penicillium</taxon>
    </lineage>
</organism>
<comment type="caution">
    <text evidence="2">The sequence shown here is derived from an EMBL/GenBank/DDBJ whole genome shotgun (WGS) entry which is preliminary data.</text>
</comment>
<accession>A0A9W9LEL1</accession>
<keyword evidence="1" id="KW-1133">Transmembrane helix</keyword>
<keyword evidence="1" id="KW-0812">Transmembrane</keyword>
<dbReference type="GeneID" id="81432075"/>
<keyword evidence="1" id="KW-0472">Membrane</keyword>
<evidence type="ECO:0000313" key="3">
    <source>
        <dbReference type="Proteomes" id="UP001149163"/>
    </source>
</evidence>
<protein>
    <submittedName>
        <fullName evidence="2">Uncharacterized protein</fullName>
    </submittedName>
</protein>
<evidence type="ECO:0000313" key="2">
    <source>
        <dbReference type="EMBL" id="KAJ5151523.1"/>
    </source>
</evidence>
<feature type="transmembrane region" description="Helical" evidence="1">
    <location>
        <begin position="90"/>
        <end position="113"/>
    </location>
</feature>
<dbReference type="AlphaFoldDB" id="A0A9W9LEL1"/>
<evidence type="ECO:0000256" key="1">
    <source>
        <dbReference type="SAM" id="Phobius"/>
    </source>
</evidence>
<sequence length="204" mass="20531">MELMSDSVLALFASSTLAATSSAVLFADFLAVFSWASLAFLAFASLALAVLALALSAFDWVLLELLAGCGGLLAAVSVLVIASAPASASVFWTVVPFATIWPSPLVVSSALAWSGWLLFGPDASGAAIATLVTGALVRSITGVDIGASTSASSMAVSISSDAFSVCLGLLPPFSSSVASVRRLQIRDRVEGDSSGPRGILISGG</sequence>
<dbReference type="Proteomes" id="UP001149163">
    <property type="component" value="Unassembled WGS sequence"/>
</dbReference>
<reference evidence="2" key="2">
    <citation type="journal article" date="2023" name="IMA Fungus">
        <title>Comparative genomic study of the Penicillium genus elucidates a diverse pangenome and 15 lateral gene transfer events.</title>
        <authorList>
            <person name="Petersen C."/>
            <person name="Sorensen T."/>
            <person name="Nielsen M.R."/>
            <person name="Sondergaard T.E."/>
            <person name="Sorensen J.L."/>
            <person name="Fitzpatrick D.A."/>
            <person name="Frisvad J.C."/>
            <person name="Nielsen K.L."/>
        </authorList>
    </citation>
    <scope>NUCLEOTIDE SEQUENCE</scope>
    <source>
        <strain evidence="2">IBT 26290</strain>
    </source>
</reference>